<dbReference type="Pfam" id="PF00106">
    <property type="entry name" value="adh_short"/>
    <property type="match status" value="1"/>
</dbReference>
<reference evidence="1 2" key="1">
    <citation type="submission" date="2024-02" db="EMBL/GenBank/DDBJ databases">
        <title>De novo assembly and annotation of 12 fungi associated with fruit tree decline syndrome in Ontario, Canada.</title>
        <authorList>
            <person name="Sulman M."/>
            <person name="Ellouze W."/>
            <person name="Ilyukhin E."/>
        </authorList>
    </citation>
    <scope>NUCLEOTIDE SEQUENCE [LARGE SCALE GENOMIC DNA]</scope>
    <source>
        <strain evidence="1 2">M1-105</strain>
    </source>
</reference>
<evidence type="ECO:0008006" key="3">
    <source>
        <dbReference type="Google" id="ProtNLM"/>
    </source>
</evidence>
<dbReference type="PRINTS" id="PR00081">
    <property type="entry name" value="GDHRDH"/>
</dbReference>
<evidence type="ECO:0000313" key="1">
    <source>
        <dbReference type="EMBL" id="KAL1614452.1"/>
    </source>
</evidence>
<organism evidence="1 2">
    <name type="scientific">Neofusicoccum ribis</name>
    <dbReference type="NCBI Taxonomy" id="45134"/>
    <lineage>
        <taxon>Eukaryota</taxon>
        <taxon>Fungi</taxon>
        <taxon>Dikarya</taxon>
        <taxon>Ascomycota</taxon>
        <taxon>Pezizomycotina</taxon>
        <taxon>Dothideomycetes</taxon>
        <taxon>Dothideomycetes incertae sedis</taxon>
        <taxon>Botryosphaeriales</taxon>
        <taxon>Botryosphaeriaceae</taxon>
        <taxon>Neofusicoccum</taxon>
    </lineage>
</organism>
<protein>
    <recommendedName>
        <fullName evidence="3">Short chain dehydrogenase</fullName>
    </recommendedName>
</protein>
<proteinExistence type="predicted"/>
<dbReference type="PANTHER" id="PTHR45458">
    <property type="entry name" value="SHORT-CHAIN DEHYDROGENASE/REDUCTASE SDR"/>
    <property type="match status" value="1"/>
</dbReference>
<accession>A0ABR3S9U1</accession>
<dbReference type="Gene3D" id="3.40.50.720">
    <property type="entry name" value="NAD(P)-binding Rossmann-like Domain"/>
    <property type="match status" value="1"/>
</dbReference>
<dbReference type="SUPFAM" id="SSF51735">
    <property type="entry name" value="NAD(P)-binding Rossmann-fold domains"/>
    <property type="match status" value="1"/>
</dbReference>
<dbReference type="InterPro" id="IPR052184">
    <property type="entry name" value="SDR_enzymes"/>
</dbReference>
<sequence length="270" mass="29439">MPSYLVTGANRGIGWAFLRRLSEDTNNTVIGSVRNKSAAEKKIANELGSRPNVHLVEMEMASYDSIKTSVDEISKISGGKLDYIIANAALVSDWSAYDPIGKLGETPKELEDDLLQSFKINVVGNIHLFNLCMPLLLNGDIKKAITISSGMADTDLTNQYRIDLAAPYSISKAAVNMAVSKFHAQYAEDGVLFMGICPGIVDTGHFDNLNEHQQENWMKMGAKFNEYAPGAKPGAPEDSVNDVLKVIYNSSLENGSGGSFVSHFGTKRWL</sequence>
<dbReference type="Proteomes" id="UP001521116">
    <property type="component" value="Unassembled WGS sequence"/>
</dbReference>
<dbReference type="InterPro" id="IPR036291">
    <property type="entry name" value="NAD(P)-bd_dom_sf"/>
</dbReference>
<dbReference type="EMBL" id="JAJVDC020000386">
    <property type="protein sequence ID" value="KAL1614452.1"/>
    <property type="molecule type" value="Genomic_DNA"/>
</dbReference>
<evidence type="ECO:0000313" key="2">
    <source>
        <dbReference type="Proteomes" id="UP001521116"/>
    </source>
</evidence>
<keyword evidence="2" id="KW-1185">Reference proteome</keyword>
<dbReference type="InterPro" id="IPR002347">
    <property type="entry name" value="SDR_fam"/>
</dbReference>
<gene>
    <name evidence="1" type="ORF">SLS56_012091</name>
</gene>
<name>A0ABR3S9U1_9PEZI</name>
<dbReference type="PANTHER" id="PTHR45458:SF3">
    <property type="entry name" value="CHAIN DEHYDROGENASE (ATSC), PUTATIVE-RELATED"/>
    <property type="match status" value="1"/>
</dbReference>
<comment type="caution">
    <text evidence="1">The sequence shown here is derived from an EMBL/GenBank/DDBJ whole genome shotgun (WGS) entry which is preliminary data.</text>
</comment>